<dbReference type="RefSeq" id="WP_067577235.1">
    <property type="nucleotide sequence ID" value="NZ_JABMCZ010000003.1"/>
</dbReference>
<protein>
    <recommendedName>
        <fullName evidence="3">DUF1905 domain-containing protein</fullName>
    </recommendedName>
</protein>
<proteinExistence type="predicted"/>
<dbReference type="OrthoDB" id="2604865at2"/>
<evidence type="ECO:0000313" key="1">
    <source>
        <dbReference type="EMBL" id="KZM71590.1"/>
    </source>
</evidence>
<organism evidence="1 2">
    <name type="scientific">Nocardia terpenica</name>
    <dbReference type="NCBI Taxonomy" id="455432"/>
    <lineage>
        <taxon>Bacteria</taxon>
        <taxon>Bacillati</taxon>
        <taxon>Actinomycetota</taxon>
        <taxon>Actinomycetes</taxon>
        <taxon>Mycobacteriales</taxon>
        <taxon>Nocardiaceae</taxon>
        <taxon>Nocardia</taxon>
    </lineage>
</organism>
<dbReference type="InterPro" id="IPR037079">
    <property type="entry name" value="AF2212/PG0164-like_sf"/>
</dbReference>
<reference evidence="1 2" key="1">
    <citation type="submission" date="2016-04" db="EMBL/GenBank/DDBJ databases">
        <authorList>
            <person name="Evans L.H."/>
            <person name="Alamgir A."/>
            <person name="Owens N."/>
            <person name="Weber N.D."/>
            <person name="Virtaneva K."/>
            <person name="Barbian K."/>
            <person name="Babar A."/>
            <person name="Rosenke K."/>
        </authorList>
    </citation>
    <scope>NUCLEOTIDE SEQUENCE [LARGE SCALE GENOMIC DNA]</scope>
    <source>
        <strain evidence="1 2">IFM 0406</strain>
    </source>
</reference>
<dbReference type="Gene3D" id="2.40.30.100">
    <property type="entry name" value="AF2212/PG0164-like"/>
    <property type="match status" value="1"/>
</dbReference>
<dbReference type="SUPFAM" id="SSF141694">
    <property type="entry name" value="AF2212/PG0164-like"/>
    <property type="match status" value="1"/>
</dbReference>
<dbReference type="EMBL" id="LWGR01000012">
    <property type="protein sequence ID" value="KZM71590.1"/>
    <property type="molecule type" value="Genomic_DNA"/>
</dbReference>
<dbReference type="Proteomes" id="UP000076512">
    <property type="component" value="Unassembled WGS sequence"/>
</dbReference>
<dbReference type="Pfam" id="PF13376">
    <property type="entry name" value="OmdA"/>
    <property type="match status" value="1"/>
</dbReference>
<sequence length="144" mass="15128">MPRFEATIRSAPGGGAYVPVPAEVIDALGGAGRIPVRATFDGLDYTGSITSMGDGPCLGMLKSIRDELGKGAGDSVVVTVERDTAERTVEVPDDLAAALTAAGLRTAFDALSYSRRREYVRSVTGAKRPDTRTRRITAVIDALS</sequence>
<evidence type="ECO:0008006" key="3">
    <source>
        <dbReference type="Google" id="ProtNLM"/>
    </source>
</evidence>
<keyword evidence="2" id="KW-1185">Reference proteome</keyword>
<evidence type="ECO:0000313" key="2">
    <source>
        <dbReference type="Proteomes" id="UP000076512"/>
    </source>
</evidence>
<dbReference type="AlphaFoldDB" id="A0A164KPA2"/>
<dbReference type="InterPro" id="IPR015018">
    <property type="entry name" value="DUF1905"/>
</dbReference>
<gene>
    <name evidence="1" type="ORF">AWN90_02325</name>
</gene>
<dbReference type="Pfam" id="PF08922">
    <property type="entry name" value="DUF1905"/>
    <property type="match status" value="1"/>
</dbReference>
<name>A0A164KPA2_9NOCA</name>
<comment type="caution">
    <text evidence="1">The sequence shown here is derived from an EMBL/GenBank/DDBJ whole genome shotgun (WGS) entry which is preliminary data.</text>
</comment>
<accession>A0A164KPA2</accession>